<proteinExistence type="predicted"/>
<name>X1B379_9ZZZZ</name>
<evidence type="ECO:0000313" key="1">
    <source>
        <dbReference type="EMBL" id="GAG90214.1"/>
    </source>
</evidence>
<feature type="non-terminal residue" evidence="1">
    <location>
        <position position="1"/>
    </location>
</feature>
<organism evidence="1">
    <name type="scientific">marine sediment metagenome</name>
    <dbReference type="NCBI Taxonomy" id="412755"/>
    <lineage>
        <taxon>unclassified sequences</taxon>
        <taxon>metagenomes</taxon>
        <taxon>ecological metagenomes</taxon>
    </lineage>
</organism>
<dbReference type="EMBL" id="BART01028364">
    <property type="protein sequence ID" value="GAG90214.1"/>
    <property type="molecule type" value="Genomic_DNA"/>
</dbReference>
<reference evidence="1" key="1">
    <citation type="journal article" date="2014" name="Front. Microbiol.">
        <title>High frequency of phylogenetically diverse reductive dehalogenase-homologous genes in deep subseafloor sedimentary metagenomes.</title>
        <authorList>
            <person name="Kawai M."/>
            <person name="Futagami T."/>
            <person name="Toyoda A."/>
            <person name="Takaki Y."/>
            <person name="Nishi S."/>
            <person name="Hori S."/>
            <person name="Arai W."/>
            <person name="Tsubouchi T."/>
            <person name="Morono Y."/>
            <person name="Uchiyama I."/>
            <person name="Ito T."/>
            <person name="Fujiyama A."/>
            <person name="Inagaki F."/>
            <person name="Takami H."/>
        </authorList>
    </citation>
    <scope>NUCLEOTIDE SEQUENCE</scope>
    <source>
        <strain evidence="1">Expedition CK06-06</strain>
    </source>
</reference>
<accession>X1B379</accession>
<dbReference type="AlphaFoldDB" id="X1B379"/>
<protein>
    <submittedName>
        <fullName evidence="1">Uncharacterized protein</fullName>
    </submittedName>
</protein>
<gene>
    <name evidence="1" type="ORF">S01H4_50032</name>
</gene>
<comment type="caution">
    <text evidence="1">The sequence shown here is derived from an EMBL/GenBank/DDBJ whole genome shotgun (WGS) entry which is preliminary data.</text>
</comment>
<sequence>KCEELFEKMTNDELEPNELFDIIKEKAISERMKVRK</sequence>